<dbReference type="InterPro" id="IPR013105">
    <property type="entry name" value="TPR_2"/>
</dbReference>
<dbReference type="OMA" id="SITEYMN"/>
<evidence type="ECO:0000256" key="4">
    <source>
        <dbReference type="PROSITE-ProRule" id="PRU00339"/>
    </source>
</evidence>
<protein>
    <submittedName>
        <fullName evidence="5">FKBP prolyl isomerase 8</fullName>
    </submittedName>
</protein>
<reference evidence="6" key="1">
    <citation type="journal article" date="2004" name="Nature">
        <title>Genome duplication in the teleost fish Tetraodon nigroviridis reveals the early vertebrate proto-karyotype.</title>
        <authorList>
            <person name="Jaillon O."/>
            <person name="Aury J.-M."/>
            <person name="Brunet F."/>
            <person name="Petit J.-L."/>
            <person name="Stange-Thomann N."/>
            <person name="Mauceli E."/>
            <person name="Bouneau L."/>
            <person name="Fischer C."/>
            <person name="Ozouf-Costaz C."/>
            <person name="Bernot A."/>
            <person name="Nicaud S."/>
            <person name="Jaffe D."/>
            <person name="Fisher S."/>
            <person name="Lutfalla G."/>
            <person name="Dossat C."/>
            <person name="Segurens B."/>
            <person name="Dasilva C."/>
            <person name="Salanoubat M."/>
            <person name="Levy M."/>
            <person name="Boudet N."/>
            <person name="Castellano S."/>
            <person name="Anthouard V."/>
            <person name="Jubin C."/>
            <person name="Castelli V."/>
            <person name="Katinka M."/>
            <person name="Vacherie B."/>
            <person name="Biemont C."/>
            <person name="Skalli Z."/>
            <person name="Cattolico L."/>
            <person name="Poulain J."/>
            <person name="De Berardinis V."/>
            <person name="Cruaud C."/>
            <person name="Duprat S."/>
            <person name="Brottier P."/>
            <person name="Coutanceau J.-P."/>
            <person name="Gouzy J."/>
            <person name="Parra G."/>
            <person name="Lardier G."/>
            <person name="Chapple C."/>
            <person name="McKernan K.J."/>
            <person name="McEwan P."/>
            <person name="Bosak S."/>
            <person name="Kellis M."/>
            <person name="Volff J.-N."/>
            <person name="Guigo R."/>
            <person name="Zody M.C."/>
            <person name="Mesirov J."/>
            <person name="Lindblad-Toh K."/>
            <person name="Birren B."/>
            <person name="Nusbaum C."/>
            <person name="Kahn D."/>
            <person name="Robinson-Rechavi M."/>
            <person name="Laudet V."/>
            <person name="Schachter V."/>
            <person name="Quetier F."/>
            <person name="Saurin W."/>
            <person name="Scarpelli C."/>
            <person name="Wincker P."/>
            <person name="Lander E.S."/>
            <person name="Weissenbach J."/>
            <person name="Roest Crollius H."/>
        </authorList>
    </citation>
    <scope>NUCLEOTIDE SEQUENCE [LARGE SCALE GENOMIC DNA]</scope>
</reference>
<dbReference type="HOGENOM" id="CLU_103196_1_0_1"/>
<dbReference type="Proteomes" id="UP000007303">
    <property type="component" value="Unassembled WGS sequence"/>
</dbReference>
<dbReference type="PROSITE" id="PS50293">
    <property type="entry name" value="TPR_REGION"/>
    <property type="match status" value="1"/>
</dbReference>
<evidence type="ECO:0000256" key="1">
    <source>
        <dbReference type="ARBA" id="ARBA00022553"/>
    </source>
</evidence>
<dbReference type="SUPFAM" id="SSF48452">
    <property type="entry name" value="TPR-like"/>
    <property type="match status" value="1"/>
</dbReference>
<dbReference type="AlphaFoldDB" id="H3CJ83"/>
<evidence type="ECO:0000256" key="3">
    <source>
        <dbReference type="ARBA" id="ARBA00022803"/>
    </source>
</evidence>
<dbReference type="InterPro" id="IPR011990">
    <property type="entry name" value="TPR-like_helical_dom_sf"/>
</dbReference>
<proteinExistence type="predicted"/>
<keyword evidence="1" id="KW-0597">Phosphoprotein</keyword>
<dbReference type="STRING" id="99883.ENSTNIP00000008312"/>
<dbReference type="InterPro" id="IPR019734">
    <property type="entry name" value="TPR_rpt"/>
</dbReference>
<sequence length="202" mass="22212">MYLEVKLLEATDAPDLELLPPVEKIALAGHTRQKGNAHYGRGDYASAVNSYSIALQITESSSKVDITPEEENELMDIKVKCLNNLAASQLKLERYDVARKSCMLALEHQPNNVKALFRMGKVLAYQDEYREAIQMMRKALKLEPSNKVLLTSSPTFLTQIELLPCGQRVAPQGKVSLLCPCGAKSGRLLNHLLGGSAFALGL</sequence>
<evidence type="ECO:0000313" key="5">
    <source>
        <dbReference type="Ensembl" id="ENSTNIP00000008312.1"/>
    </source>
</evidence>
<feature type="repeat" description="TPR" evidence="4">
    <location>
        <begin position="113"/>
        <end position="146"/>
    </location>
</feature>
<dbReference type="SMART" id="SM00028">
    <property type="entry name" value="TPR"/>
    <property type="match status" value="3"/>
</dbReference>
<evidence type="ECO:0000256" key="2">
    <source>
        <dbReference type="ARBA" id="ARBA00022737"/>
    </source>
</evidence>
<keyword evidence="3 4" id="KW-0802">TPR repeat</keyword>
<dbReference type="Ensembl" id="ENSTNIT00000008478.1">
    <property type="protein sequence ID" value="ENSTNIP00000008312.1"/>
    <property type="gene ID" value="ENSTNIG00000005610.1"/>
</dbReference>
<name>H3CJ83_TETNG</name>
<dbReference type="Pfam" id="PF13181">
    <property type="entry name" value="TPR_8"/>
    <property type="match status" value="1"/>
</dbReference>
<evidence type="ECO:0000313" key="6">
    <source>
        <dbReference type="Proteomes" id="UP000007303"/>
    </source>
</evidence>
<dbReference type="GO" id="GO:0016020">
    <property type="term" value="C:membrane"/>
    <property type="evidence" value="ECO:0007669"/>
    <property type="project" value="TreeGrafter"/>
</dbReference>
<accession>H3CJ83</accession>
<keyword evidence="6" id="KW-1185">Reference proteome</keyword>
<dbReference type="GO" id="GO:0005740">
    <property type="term" value="C:mitochondrial envelope"/>
    <property type="evidence" value="ECO:0007669"/>
    <property type="project" value="TreeGrafter"/>
</dbReference>
<dbReference type="InterPro" id="IPR050754">
    <property type="entry name" value="FKBP4/5/8-like"/>
</dbReference>
<dbReference type="Gene3D" id="1.25.40.10">
    <property type="entry name" value="Tetratricopeptide repeat domain"/>
    <property type="match status" value="1"/>
</dbReference>
<dbReference type="GeneTree" id="ENSGT00940000156705"/>
<dbReference type="Pfam" id="PF07719">
    <property type="entry name" value="TPR_2"/>
    <property type="match status" value="1"/>
</dbReference>
<dbReference type="PANTHER" id="PTHR46512:SF3">
    <property type="entry name" value="PEPTIDYL-PROLYL CIS-TRANS ISOMERASE FKBP8"/>
    <property type="match status" value="1"/>
</dbReference>
<reference evidence="5" key="2">
    <citation type="submission" date="2025-08" db="UniProtKB">
        <authorList>
            <consortium name="Ensembl"/>
        </authorList>
    </citation>
    <scope>IDENTIFICATION</scope>
</reference>
<keyword evidence="2" id="KW-0677">Repeat</keyword>
<dbReference type="GO" id="GO:0044183">
    <property type="term" value="F:protein folding chaperone"/>
    <property type="evidence" value="ECO:0007669"/>
    <property type="project" value="TreeGrafter"/>
</dbReference>
<reference evidence="5" key="3">
    <citation type="submission" date="2025-09" db="UniProtKB">
        <authorList>
            <consortium name="Ensembl"/>
        </authorList>
    </citation>
    <scope>IDENTIFICATION</scope>
</reference>
<organism evidence="5 6">
    <name type="scientific">Tetraodon nigroviridis</name>
    <name type="common">Spotted green pufferfish</name>
    <name type="synonym">Chelonodon nigroviridis</name>
    <dbReference type="NCBI Taxonomy" id="99883"/>
    <lineage>
        <taxon>Eukaryota</taxon>
        <taxon>Metazoa</taxon>
        <taxon>Chordata</taxon>
        <taxon>Craniata</taxon>
        <taxon>Vertebrata</taxon>
        <taxon>Euteleostomi</taxon>
        <taxon>Actinopterygii</taxon>
        <taxon>Neopterygii</taxon>
        <taxon>Teleostei</taxon>
        <taxon>Neoteleostei</taxon>
        <taxon>Acanthomorphata</taxon>
        <taxon>Eupercaria</taxon>
        <taxon>Tetraodontiformes</taxon>
        <taxon>Tetradontoidea</taxon>
        <taxon>Tetraodontidae</taxon>
        <taxon>Tetraodon</taxon>
    </lineage>
</organism>
<dbReference type="GO" id="GO:0043066">
    <property type="term" value="P:negative regulation of apoptotic process"/>
    <property type="evidence" value="ECO:0007669"/>
    <property type="project" value="TreeGrafter"/>
</dbReference>
<dbReference type="PANTHER" id="PTHR46512">
    <property type="entry name" value="PEPTIDYLPROLYL ISOMERASE"/>
    <property type="match status" value="1"/>
</dbReference>
<dbReference type="InParanoid" id="H3CJ83"/>
<dbReference type="GO" id="GO:0012505">
    <property type="term" value="C:endomembrane system"/>
    <property type="evidence" value="ECO:0007669"/>
    <property type="project" value="TreeGrafter"/>
</dbReference>
<dbReference type="PROSITE" id="PS50005">
    <property type="entry name" value="TPR"/>
    <property type="match status" value="1"/>
</dbReference>
<dbReference type="GO" id="GO:0005829">
    <property type="term" value="C:cytosol"/>
    <property type="evidence" value="ECO:0007669"/>
    <property type="project" value="TreeGrafter"/>
</dbReference>